<dbReference type="InterPro" id="IPR006286">
    <property type="entry name" value="C56_PfpI-like"/>
</dbReference>
<dbReference type="PANTHER" id="PTHR42733">
    <property type="entry name" value="DJ-1 PROTEIN"/>
    <property type="match status" value="1"/>
</dbReference>
<reference evidence="3 4" key="1">
    <citation type="journal article" date="2021" name="J. Biosci. Bioeng.">
        <title>Identification and characterization of a chc gene cluster responsible for the aromatization pathway of cyclohexanecarboxylate degradation in Sinomonas cyclohexanicum ATCC 51369.</title>
        <authorList>
            <person name="Yamamoto T."/>
            <person name="Hasegawa Y."/>
            <person name="Lau P.C.K."/>
            <person name="Iwaki H."/>
        </authorList>
    </citation>
    <scope>NUCLEOTIDE SEQUENCE [LARGE SCALE GENOMIC DNA]</scope>
    <source>
        <strain evidence="3 4">ATCC 51369</strain>
    </source>
</reference>
<keyword evidence="3" id="KW-0645">Protease</keyword>
<protein>
    <submittedName>
        <fullName evidence="3">Protease</fullName>
    </submittedName>
</protein>
<gene>
    <name evidence="3" type="ORF">SCMU_08420</name>
</gene>
<dbReference type="GO" id="GO:0006508">
    <property type="term" value="P:proteolysis"/>
    <property type="evidence" value="ECO:0007669"/>
    <property type="project" value="UniProtKB-KW"/>
</dbReference>
<dbReference type="Proteomes" id="UP001319861">
    <property type="component" value="Chromosome"/>
</dbReference>
<evidence type="ECO:0000313" key="3">
    <source>
        <dbReference type="EMBL" id="BCT75000.1"/>
    </source>
</evidence>
<accession>A0ABN6FDK4</accession>
<dbReference type="Pfam" id="PF01965">
    <property type="entry name" value="DJ-1_PfpI"/>
    <property type="match status" value="1"/>
</dbReference>
<dbReference type="PANTHER" id="PTHR42733:SF12">
    <property type="entry name" value="PROTEINASE"/>
    <property type="match status" value="1"/>
</dbReference>
<dbReference type="EMBL" id="AP024525">
    <property type="protein sequence ID" value="BCT75000.1"/>
    <property type="molecule type" value="Genomic_DNA"/>
</dbReference>
<feature type="domain" description="DJ-1/PfpI" evidence="2">
    <location>
        <begin position="12"/>
        <end position="181"/>
    </location>
</feature>
<dbReference type="NCBIfam" id="TIGR01382">
    <property type="entry name" value="PfpI"/>
    <property type="match status" value="1"/>
</dbReference>
<keyword evidence="3" id="KW-0378">Hydrolase</keyword>
<dbReference type="PROSITE" id="PS51276">
    <property type="entry name" value="PEPTIDASE_C56_PFPI"/>
    <property type="match status" value="1"/>
</dbReference>
<comment type="similarity">
    <text evidence="1">Belongs to the peptidase C56 family.</text>
</comment>
<dbReference type="SUPFAM" id="SSF52317">
    <property type="entry name" value="Class I glutamine amidotransferase-like"/>
    <property type="match status" value="1"/>
</dbReference>
<dbReference type="CDD" id="cd03134">
    <property type="entry name" value="GATase1_PfpI_like"/>
    <property type="match status" value="1"/>
</dbReference>
<dbReference type="InterPro" id="IPR002818">
    <property type="entry name" value="DJ-1/PfpI"/>
</dbReference>
<evidence type="ECO:0000259" key="2">
    <source>
        <dbReference type="Pfam" id="PF01965"/>
    </source>
</evidence>
<name>A0ABN6FDK4_SINCY</name>
<sequence length="190" mass="20345">MAQNSTHQITGKKVAFLATGGVEQSELTEPWKAVQEAGGQPVLVSPAEGKITALQHDWDHGDSFDVDVPLAQARAEDYDALVLPGGAINADKMRAEAAAVDFVKAFAEAGKPISAICHAPWTLIEAGLAKGRRMTSYSSLQTDLRNAGADWVDEQVVTDRGLTTSRNPGDLDAFCAKMLEEISEGRHDEL</sequence>
<keyword evidence="4" id="KW-1185">Reference proteome</keyword>
<dbReference type="RefSeq" id="WP_229231773.1">
    <property type="nucleotide sequence ID" value="NZ_AP024525.1"/>
</dbReference>
<organism evidence="3 4">
    <name type="scientific">Sinomonas cyclohexanicum</name>
    <name type="common">Corynebacterium cyclohexanicum</name>
    <dbReference type="NCBI Taxonomy" id="322009"/>
    <lineage>
        <taxon>Bacteria</taxon>
        <taxon>Bacillati</taxon>
        <taxon>Actinomycetota</taxon>
        <taxon>Actinomycetes</taxon>
        <taxon>Micrococcales</taxon>
        <taxon>Micrococcaceae</taxon>
        <taxon>Sinomonas</taxon>
    </lineage>
</organism>
<proteinExistence type="inferred from homology"/>
<dbReference type="InterPro" id="IPR029062">
    <property type="entry name" value="Class_I_gatase-like"/>
</dbReference>
<evidence type="ECO:0000256" key="1">
    <source>
        <dbReference type="ARBA" id="ARBA00008542"/>
    </source>
</evidence>
<dbReference type="Gene3D" id="3.40.50.880">
    <property type="match status" value="1"/>
</dbReference>
<evidence type="ECO:0000313" key="4">
    <source>
        <dbReference type="Proteomes" id="UP001319861"/>
    </source>
</evidence>
<dbReference type="GO" id="GO:0008233">
    <property type="term" value="F:peptidase activity"/>
    <property type="evidence" value="ECO:0007669"/>
    <property type="project" value="UniProtKB-KW"/>
</dbReference>